<feature type="signal peptide" evidence="5">
    <location>
        <begin position="1"/>
        <end position="26"/>
    </location>
</feature>
<dbReference type="KEGG" id="rarg:115751763"/>
<dbReference type="GO" id="GO:0048235">
    <property type="term" value="P:pollen sperm cell differentiation"/>
    <property type="evidence" value="ECO:0007669"/>
    <property type="project" value="TreeGrafter"/>
</dbReference>
<keyword evidence="5" id="KW-0732">Signal</keyword>
<dbReference type="Gene3D" id="2.60.40.10">
    <property type="entry name" value="Immunoglobulins"/>
    <property type="match status" value="3"/>
</dbReference>
<dbReference type="Pfam" id="PF17963">
    <property type="entry name" value="Big_9"/>
    <property type="match status" value="1"/>
</dbReference>
<sequence length="1137" mass="123793">MAFHSEDSSLLMVVVMALSSLPTAFSSQTQERGVPSFAFSWSYDNNTFRAGDAAAINIKVMDNVDNFTSLEASGFRPSLAVNGKTGNSSYVSGVLLEFGGDPSNWRIVFTPIMAGLFNVIISESSFKVMDSSLHFQVVPGPVYTSVFPVSWLGLVHEFVAGTKAALLVLPKDAFGNNISSSDVPLDSYNFTLSSLYANNSVASTPNISSLSWNEFGYIIIEFTASMAGNFLLQVLGRGQNLNGSPLPFQVNPGPLDVSSCLAKWKSDTTAWQIFSKVEIFIHQLDHSGNLIPGLHVFDVDVVEKGTNLSIPIADLHLEEVAPGIQLFSFSAVEVGNFVLSIFDAKHGKSIANMPYAFTVFSGYCDASKSVVNGSGLNSSMAGGTEEFSVYLNDLFQYPSPVEVDMVRVQIVREIDSYTIWPHIYPVQLINGSAASRVSKFGAMSQIAAAPGPSVDLTNHSGRSLNARASAFNVVYAPDKSGIYDVYVYCGNVLLNNGHPIKKEVRAGEVNMSVSGVVKYDAKVPKLIKNEVVVRLMDTFYNPVVSQHSRLKLEIVSTNSSGSSSWDFTDNNDGSYTVYYVAPDVGTYEMSAALDGNGFAPSPLRINVYGSEYFPKAYEDVVSVWEDESIAVEVLANDYFAGDNASIIYFSQPGHGSLLQYGRLLRYTPYKDYYGNDTFIYTISDVNGNNATANVSIGVLKIPPQFLSFPTQLQAVEDTTCPKFGGYSGLRITYADFTANISVGLSARFGTVSLSPMLMEFWQGGISVSRDSGEAKELILQGRVEAVNSALKSFQYLGNQNFSGEDTIRASARNGNGKNDLDIPVIVEPINDPPFFQVPEFVILKFNGDEALIFDRERDKFDFFAGDPDLLHFPGGGSLFLVEFSAEVSDGFLVTSLPAELINSTELKLRITYQWQPLQTYVAISKHFKVQAAGIRFRGRVEDCNNVMQQLVYHGGGHGAVLTLSLNDLGNYGCYPDCADMSSLPLYTEASVNLIRRNPMTPLLAHSLGSAIIIESILMSYLGVALLYFTCKCAVLLVNERRPREHRNPSPTDAHDVQNQTSSSHSSENANCFTGCCSSSLFLSGQPSNFRQRSLRISLGEASTGDAHYSRSASSPSRGTPQRSFIPLSIGKGYKDAV</sequence>
<dbReference type="Proteomes" id="UP000827889">
    <property type="component" value="Chromosome 1"/>
</dbReference>
<feature type="chain" id="PRO_5045470296" evidence="5">
    <location>
        <begin position="27"/>
        <end position="1137"/>
    </location>
</feature>
<feature type="repeat" description="Filamin" evidence="2">
    <location>
        <begin position="361"/>
        <end position="504"/>
    </location>
</feature>
<evidence type="ECO:0000256" key="3">
    <source>
        <dbReference type="SAM" id="MobiDB-lite"/>
    </source>
</evidence>
<feature type="region of interest" description="Disordered" evidence="3">
    <location>
        <begin position="1105"/>
        <end position="1137"/>
    </location>
</feature>
<dbReference type="InterPro" id="IPR044801">
    <property type="entry name" value="Filamin"/>
</dbReference>
<reference evidence="8" key="2">
    <citation type="submission" date="2025-08" db="UniProtKB">
        <authorList>
            <consortium name="RefSeq"/>
        </authorList>
    </citation>
    <scope>IDENTIFICATION</scope>
    <source>
        <tissue evidence="8">Leaf</tissue>
    </source>
</reference>
<feature type="compositionally biased region" description="Basic and acidic residues" evidence="3">
    <location>
        <begin position="1042"/>
        <end position="1055"/>
    </location>
</feature>
<dbReference type="InterPro" id="IPR013783">
    <property type="entry name" value="Ig-like_fold"/>
</dbReference>
<accession>A0A8B8QER6</accession>
<evidence type="ECO:0000259" key="6">
    <source>
        <dbReference type="Pfam" id="PF23616"/>
    </source>
</evidence>
<proteinExistence type="predicted"/>
<feature type="transmembrane region" description="Helical" evidence="4">
    <location>
        <begin position="1017"/>
        <end position="1037"/>
    </location>
</feature>
<organism evidence="7 8">
    <name type="scientific">Rhodamnia argentea</name>
    <dbReference type="NCBI Taxonomy" id="178133"/>
    <lineage>
        <taxon>Eukaryota</taxon>
        <taxon>Viridiplantae</taxon>
        <taxon>Streptophyta</taxon>
        <taxon>Embryophyta</taxon>
        <taxon>Tracheophyta</taxon>
        <taxon>Spermatophyta</taxon>
        <taxon>Magnoliopsida</taxon>
        <taxon>eudicotyledons</taxon>
        <taxon>Gunneridae</taxon>
        <taxon>Pentapetalae</taxon>
        <taxon>rosids</taxon>
        <taxon>malvids</taxon>
        <taxon>Myrtales</taxon>
        <taxon>Myrtaceae</taxon>
        <taxon>Myrtoideae</taxon>
        <taxon>Myrteae</taxon>
        <taxon>Australasian group</taxon>
        <taxon>Rhodamnia</taxon>
    </lineage>
</organism>
<feature type="domain" description="GEX2 N-terminal Ig-like" evidence="6">
    <location>
        <begin position="35"/>
        <end position="137"/>
    </location>
</feature>
<dbReference type="Pfam" id="PF23616">
    <property type="entry name" value="Ig_GEX2_N"/>
    <property type="match status" value="2"/>
</dbReference>
<dbReference type="PROSITE" id="PS50194">
    <property type="entry name" value="FILAMIN_REPEAT"/>
    <property type="match status" value="2"/>
</dbReference>
<dbReference type="Gene3D" id="2.60.40.2810">
    <property type="match status" value="1"/>
</dbReference>
<gene>
    <name evidence="8" type="primary">LOC115751763</name>
</gene>
<dbReference type="InterPro" id="IPR056434">
    <property type="entry name" value="Ig_GEX2_N"/>
</dbReference>
<evidence type="ECO:0000256" key="4">
    <source>
        <dbReference type="SAM" id="Phobius"/>
    </source>
</evidence>
<feature type="region of interest" description="Disordered" evidence="3">
    <location>
        <begin position="1042"/>
        <end position="1065"/>
    </location>
</feature>
<dbReference type="GO" id="GO:0051015">
    <property type="term" value="F:actin filament binding"/>
    <property type="evidence" value="ECO:0007669"/>
    <property type="project" value="InterPro"/>
</dbReference>
<feature type="domain" description="GEX2 N-terminal Ig-like" evidence="6">
    <location>
        <begin position="146"/>
        <end position="250"/>
    </location>
</feature>
<evidence type="ECO:0000256" key="5">
    <source>
        <dbReference type="SAM" id="SignalP"/>
    </source>
</evidence>
<dbReference type="InterPro" id="IPR014756">
    <property type="entry name" value="Ig_E-set"/>
</dbReference>
<evidence type="ECO:0000313" key="8">
    <source>
        <dbReference type="RefSeq" id="XP_030545606.2"/>
    </source>
</evidence>
<dbReference type="GO" id="GO:0030036">
    <property type="term" value="P:actin cytoskeleton organization"/>
    <property type="evidence" value="ECO:0007669"/>
    <property type="project" value="InterPro"/>
</dbReference>
<evidence type="ECO:0000256" key="2">
    <source>
        <dbReference type="PROSITE-ProRule" id="PRU00087"/>
    </source>
</evidence>
<evidence type="ECO:0000313" key="7">
    <source>
        <dbReference type="Proteomes" id="UP000827889"/>
    </source>
</evidence>
<feature type="compositionally biased region" description="Polar residues" evidence="3">
    <location>
        <begin position="1110"/>
        <end position="1122"/>
    </location>
</feature>
<keyword evidence="4" id="KW-1133">Transmembrane helix</keyword>
<dbReference type="SUPFAM" id="SSF81296">
    <property type="entry name" value="E set domains"/>
    <property type="match status" value="2"/>
</dbReference>
<feature type="repeat" description="Filamin" evidence="2">
    <location>
        <begin position="501"/>
        <end position="607"/>
    </location>
</feature>
<dbReference type="PANTHER" id="PTHR38537">
    <property type="entry name" value="JITTERBUG, ISOFORM N"/>
    <property type="match status" value="1"/>
</dbReference>
<keyword evidence="4" id="KW-0812">Transmembrane</keyword>
<feature type="compositionally biased region" description="Polar residues" evidence="3">
    <location>
        <begin position="1056"/>
        <end position="1065"/>
    </location>
</feature>
<dbReference type="GeneID" id="115751763"/>
<name>A0A8B8QER6_9MYRT</name>
<protein>
    <submittedName>
        <fullName evidence="8">Protein GAMETE EXPRESSED 2</fullName>
    </submittedName>
</protein>
<dbReference type="InterPro" id="IPR017868">
    <property type="entry name" value="Filamin/ABP280_repeat-like"/>
</dbReference>
<keyword evidence="1" id="KW-0677">Repeat</keyword>
<reference evidence="7" key="1">
    <citation type="submission" date="2025-05" db="UniProtKB">
        <authorList>
            <consortium name="RefSeq"/>
        </authorList>
    </citation>
    <scope>NUCLEOTIDE SEQUENCE [LARGE SCALE GENOMIC DNA]</scope>
</reference>
<keyword evidence="4" id="KW-0472">Membrane</keyword>
<evidence type="ECO:0000256" key="1">
    <source>
        <dbReference type="ARBA" id="ARBA00022737"/>
    </source>
</evidence>
<dbReference type="RefSeq" id="XP_030545606.2">
    <property type="nucleotide sequence ID" value="XM_030689746.2"/>
</dbReference>
<dbReference type="PANTHER" id="PTHR38537:SF8">
    <property type="entry name" value="FILAMIN-A"/>
    <property type="match status" value="1"/>
</dbReference>
<keyword evidence="7" id="KW-1185">Reference proteome</keyword>